<feature type="transmembrane region" description="Helical" evidence="6">
    <location>
        <begin position="107"/>
        <end position="126"/>
    </location>
</feature>
<evidence type="ECO:0000256" key="4">
    <source>
        <dbReference type="ARBA" id="ARBA00022989"/>
    </source>
</evidence>
<dbReference type="Gene3D" id="1.20.1720.10">
    <property type="entry name" value="Multidrug resistance protein D"/>
    <property type="match status" value="1"/>
</dbReference>
<keyword evidence="4 6" id="KW-1133">Transmembrane helix</keyword>
<keyword evidence="2" id="KW-0813">Transport</keyword>
<dbReference type="SUPFAM" id="SSF103473">
    <property type="entry name" value="MFS general substrate transporter"/>
    <property type="match status" value="1"/>
</dbReference>
<dbReference type="InterPro" id="IPR011701">
    <property type="entry name" value="MFS"/>
</dbReference>
<gene>
    <name evidence="8" type="ORF">FD34_GL000343</name>
</gene>
<sequence>MQQTQPKHIYPALGALALMTFIGILNETSMNVTYPELANLFHVSLDVVQWITTGYLLMVTITMGTTAYLLRQFTARRLHLAAVTAFIVGDVLSAMAVNFPMLLVGRLIQSVATGLATPILFHLIFTEIPREKLGAMTGFAGMVISFAPALGPTYGGFISETLSWRMIFWLLLPLALISLVIGQLYICNRPFGNDKPFSYGSLIALALALFAVVYGCSTIGKGGFGPAFWILMVVGAACFGLFIYVNGHGQSQLFDLTVFRVKPLRLSTLTYFSLQFINIGISLVIPLYAQYVLHTSATVAGLVLLPGSVLGAFLAPLAGRLADEQGFAKPVTFGGILLLVGTACFAIFQHQLNAWWLMVFFLILRAGFNFAFGNTISNASVLVDQRNSSDVNSIFNMVQQFAGSLGTGLLAAVIALTQQRGTGNLARQTFVGGRIDYLLLTVLAVVVVAAIVVNYRWQKRLHLAEK</sequence>
<dbReference type="InterPro" id="IPR036259">
    <property type="entry name" value="MFS_trans_sf"/>
</dbReference>
<comment type="subcellular location">
    <subcellularLocation>
        <location evidence="1">Cell membrane</location>
        <topology evidence="1">Multi-pass membrane protein</topology>
    </subcellularLocation>
</comment>
<dbReference type="AlphaFoldDB" id="A0A922TMC3"/>
<evidence type="ECO:0000256" key="3">
    <source>
        <dbReference type="ARBA" id="ARBA00022692"/>
    </source>
</evidence>
<feature type="transmembrane region" description="Helical" evidence="6">
    <location>
        <begin position="266"/>
        <end position="289"/>
    </location>
</feature>
<name>A0A922TMC3_9LACO</name>
<reference evidence="8 9" key="1">
    <citation type="journal article" date="2015" name="Genome Announc.">
        <title>Expanding the biotechnology potential of lactobacilli through comparative genomics of 213 strains and associated genera.</title>
        <authorList>
            <person name="Sun Z."/>
            <person name="Harris H.M."/>
            <person name="McCann A."/>
            <person name="Guo C."/>
            <person name="Argimon S."/>
            <person name="Zhang W."/>
            <person name="Yang X."/>
            <person name="Jeffery I.B."/>
            <person name="Cooney J.C."/>
            <person name="Kagawa T.F."/>
            <person name="Liu W."/>
            <person name="Song Y."/>
            <person name="Salvetti E."/>
            <person name="Wrobel A."/>
            <person name="Rasinkangas P."/>
            <person name="Parkhill J."/>
            <person name="Rea M.C."/>
            <person name="O'Sullivan O."/>
            <person name="Ritari J."/>
            <person name="Douillard F.P."/>
            <person name="Paul Ross R."/>
            <person name="Yang R."/>
            <person name="Briner A.E."/>
            <person name="Felis G.E."/>
            <person name="de Vos W.M."/>
            <person name="Barrangou R."/>
            <person name="Klaenhammer T.R."/>
            <person name="Caufield P.W."/>
            <person name="Cui Y."/>
            <person name="Zhang H."/>
            <person name="O'Toole P.W."/>
        </authorList>
    </citation>
    <scope>NUCLEOTIDE SEQUENCE [LARGE SCALE GENOMIC DNA]</scope>
    <source>
        <strain evidence="8 9">DSM 8475</strain>
    </source>
</reference>
<dbReference type="GO" id="GO:0005886">
    <property type="term" value="C:plasma membrane"/>
    <property type="evidence" value="ECO:0007669"/>
    <property type="project" value="UniProtKB-SubCell"/>
</dbReference>
<dbReference type="PANTHER" id="PTHR42718">
    <property type="entry name" value="MAJOR FACILITATOR SUPERFAMILY MULTIDRUG TRANSPORTER MFSC"/>
    <property type="match status" value="1"/>
</dbReference>
<dbReference type="EMBL" id="AZGO01000055">
    <property type="protein sequence ID" value="KRM36081.1"/>
    <property type="molecule type" value="Genomic_DNA"/>
</dbReference>
<protein>
    <submittedName>
        <fullName evidence="8">Transporter, major facilitator family protein</fullName>
    </submittedName>
</protein>
<feature type="transmembrane region" description="Helical" evidence="6">
    <location>
        <begin position="437"/>
        <end position="457"/>
    </location>
</feature>
<feature type="transmembrane region" description="Helical" evidence="6">
    <location>
        <begin position="199"/>
        <end position="220"/>
    </location>
</feature>
<feature type="transmembrane region" description="Helical" evidence="6">
    <location>
        <begin position="82"/>
        <end position="101"/>
    </location>
</feature>
<feature type="transmembrane region" description="Helical" evidence="6">
    <location>
        <begin position="394"/>
        <end position="417"/>
    </location>
</feature>
<evidence type="ECO:0000259" key="7">
    <source>
        <dbReference type="PROSITE" id="PS50850"/>
    </source>
</evidence>
<keyword evidence="3 6" id="KW-0812">Transmembrane</keyword>
<evidence type="ECO:0000313" key="9">
    <source>
        <dbReference type="Proteomes" id="UP000051085"/>
    </source>
</evidence>
<evidence type="ECO:0000256" key="5">
    <source>
        <dbReference type="ARBA" id="ARBA00023136"/>
    </source>
</evidence>
<evidence type="ECO:0000313" key="8">
    <source>
        <dbReference type="EMBL" id="KRM36081.1"/>
    </source>
</evidence>
<organism evidence="8 9">
    <name type="scientific">Limosilactobacillus pontis DSM 8475</name>
    <dbReference type="NCBI Taxonomy" id="1423794"/>
    <lineage>
        <taxon>Bacteria</taxon>
        <taxon>Bacillati</taxon>
        <taxon>Bacillota</taxon>
        <taxon>Bacilli</taxon>
        <taxon>Lactobacillales</taxon>
        <taxon>Lactobacillaceae</taxon>
        <taxon>Limosilactobacillus</taxon>
    </lineage>
</organism>
<feature type="transmembrane region" description="Helical" evidence="6">
    <location>
        <begin position="9"/>
        <end position="27"/>
    </location>
</feature>
<dbReference type="InterPro" id="IPR020846">
    <property type="entry name" value="MFS_dom"/>
</dbReference>
<feature type="transmembrane region" description="Helical" evidence="6">
    <location>
        <begin position="166"/>
        <end position="187"/>
    </location>
</feature>
<feature type="transmembrane region" description="Helical" evidence="6">
    <location>
        <begin position="295"/>
        <end position="315"/>
    </location>
</feature>
<evidence type="ECO:0000256" key="6">
    <source>
        <dbReference type="SAM" id="Phobius"/>
    </source>
</evidence>
<feature type="transmembrane region" description="Helical" evidence="6">
    <location>
        <begin position="354"/>
        <end position="373"/>
    </location>
</feature>
<dbReference type="Proteomes" id="UP000051085">
    <property type="component" value="Unassembled WGS sequence"/>
</dbReference>
<comment type="caution">
    <text evidence="8">The sequence shown here is derived from an EMBL/GenBank/DDBJ whole genome shotgun (WGS) entry which is preliminary data.</text>
</comment>
<dbReference type="Gene3D" id="1.20.1250.20">
    <property type="entry name" value="MFS general substrate transporter like domains"/>
    <property type="match status" value="1"/>
</dbReference>
<feature type="transmembrane region" description="Helical" evidence="6">
    <location>
        <begin position="226"/>
        <end position="245"/>
    </location>
</feature>
<dbReference type="PANTHER" id="PTHR42718:SF9">
    <property type="entry name" value="MAJOR FACILITATOR SUPERFAMILY MULTIDRUG TRANSPORTER MFSC"/>
    <property type="match status" value="1"/>
</dbReference>
<feature type="domain" description="Major facilitator superfamily (MFS) profile" evidence="7">
    <location>
        <begin position="12"/>
        <end position="461"/>
    </location>
</feature>
<dbReference type="GO" id="GO:0022857">
    <property type="term" value="F:transmembrane transporter activity"/>
    <property type="evidence" value="ECO:0007669"/>
    <property type="project" value="InterPro"/>
</dbReference>
<feature type="transmembrane region" description="Helical" evidence="6">
    <location>
        <begin position="327"/>
        <end position="348"/>
    </location>
</feature>
<keyword evidence="5 6" id="KW-0472">Membrane</keyword>
<evidence type="ECO:0000256" key="2">
    <source>
        <dbReference type="ARBA" id="ARBA00022448"/>
    </source>
</evidence>
<dbReference type="Pfam" id="PF07690">
    <property type="entry name" value="MFS_1"/>
    <property type="match status" value="1"/>
</dbReference>
<accession>A0A922TMC3</accession>
<proteinExistence type="predicted"/>
<feature type="transmembrane region" description="Helical" evidence="6">
    <location>
        <begin position="47"/>
        <end position="70"/>
    </location>
</feature>
<evidence type="ECO:0000256" key="1">
    <source>
        <dbReference type="ARBA" id="ARBA00004651"/>
    </source>
</evidence>
<feature type="transmembrane region" description="Helical" evidence="6">
    <location>
        <begin position="133"/>
        <end position="154"/>
    </location>
</feature>
<dbReference type="PRINTS" id="PR01036">
    <property type="entry name" value="TCRTETB"/>
</dbReference>
<dbReference type="PROSITE" id="PS50850">
    <property type="entry name" value="MFS"/>
    <property type="match status" value="1"/>
</dbReference>